<reference evidence="3" key="1">
    <citation type="submission" date="2013-10" db="EMBL/GenBank/DDBJ databases">
        <title>Draft genome sequence of Clostridium botulinum type B strain Osaka05.</title>
        <authorList>
            <person name="Sakaguchi Y."/>
            <person name="Hosomi K."/>
            <person name="Uchiyama J."/>
            <person name="Ogura Y."/>
            <person name="Sakaguchi M."/>
            <person name="Kohda T."/>
            <person name="Mukamoto M."/>
            <person name="Misawa N."/>
            <person name="Matsuzaki S."/>
            <person name="Hayashi T."/>
            <person name="Kozaki S."/>
        </authorList>
    </citation>
    <scope>NUCLEOTIDE SEQUENCE</scope>
    <source>
        <strain evidence="3">Osaka05</strain>
    </source>
</reference>
<evidence type="ECO:0000313" key="3">
    <source>
        <dbReference type="EMBL" id="GAE01963.1"/>
    </source>
</evidence>
<sequence>MLVPSKRGYVSKINELSRKYGDILLREMVASANMNNRGMVERADMTGFNWSKVPVVLVEMGFSSNSKEDRLLNTEEYKVKIVNGLTEGVKKAIN</sequence>
<keyword evidence="1" id="KW-0378">Hydrolase</keyword>
<dbReference type="Gene3D" id="3.40.630.40">
    <property type="entry name" value="Zn-dependent exopeptidases"/>
    <property type="match status" value="1"/>
</dbReference>
<protein>
    <submittedName>
        <fullName evidence="3">N-acetylmuramoyl-L-alanine amidase</fullName>
    </submittedName>
</protein>
<dbReference type="AlphaFoldDB" id="A0A0S6U251"/>
<dbReference type="HOGENOM" id="CLU_2381074_0_0_9"/>
<dbReference type="SUPFAM" id="SSF53187">
    <property type="entry name" value="Zn-dependent exopeptidases"/>
    <property type="match status" value="1"/>
</dbReference>
<dbReference type="GO" id="GO:0008745">
    <property type="term" value="F:N-acetylmuramoyl-L-alanine amidase activity"/>
    <property type="evidence" value="ECO:0007669"/>
    <property type="project" value="InterPro"/>
</dbReference>
<dbReference type="EMBL" id="DF384213">
    <property type="protein sequence ID" value="GAE01963.1"/>
    <property type="molecule type" value="Genomic_DNA"/>
</dbReference>
<dbReference type="RefSeq" id="WP_030034669.1">
    <property type="nucleotide sequence ID" value="NZ_DF384213.1"/>
</dbReference>
<dbReference type="CDD" id="cd02696">
    <property type="entry name" value="MurNAc-LAA"/>
    <property type="match status" value="1"/>
</dbReference>
<name>A0A0S6U251_CLOBO</name>
<evidence type="ECO:0000256" key="1">
    <source>
        <dbReference type="ARBA" id="ARBA00022801"/>
    </source>
</evidence>
<dbReference type="GO" id="GO:0030288">
    <property type="term" value="C:outer membrane-bounded periplasmic space"/>
    <property type="evidence" value="ECO:0007669"/>
    <property type="project" value="TreeGrafter"/>
</dbReference>
<organism evidence="3">
    <name type="scientific">Clostridium botulinum B str. Osaka05</name>
    <dbReference type="NCBI Taxonomy" id="1407017"/>
    <lineage>
        <taxon>Bacteria</taxon>
        <taxon>Bacillati</taxon>
        <taxon>Bacillota</taxon>
        <taxon>Clostridia</taxon>
        <taxon>Eubacteriales</taxon>
        <taxon>Clostridiaceae</taxon>
        <taxon>Clostridium</taxon>
    </lineage>
</organism>
<feature type="domain" description="MurNAc-LAA" evidence="2">
    <location>
        <begin position="1"/>
        <end position="90"/>
    </location>
</feature>
<dbReference type="InterPro" id="IPR002508">
    <property type="entry name" value="MurNAc-LAA_cat"/>
</dbReference>
<evidence type="ECO:0000259" key="2">
    <source>
        <dbReference type="SMART" id="SM00646"/>
    </source>
</evidence>
<gene>
    <name evidence="3" type="ORF">CBO05C_1653</name>
</gene>
<dbReference type="PANTHER" id="PTHR30404">
    <property type="entry name" value="N-ACETYLMURAMOYL-L-ALANINE AMIDASE"/>
    <property type="match status" value="1"/>
</dbReference>
<dbReference type="Proteomes" id="UP000054164">
    <property type="component" value="Unassembled WGS sequence"/>
</dbReference>
<dbReference type="SMART" id="SM00646">
    <property type="entry name" value="Ami_3"/>
    <property type="match status" value="1"/>
</dbReference>
<dbReference type="GO" id="GO:0009253">
    <property type="term" value="P:peptidoglycan catabolic process"/>
    <property type="evidence" value="ECO:0007669"/>
    <property type="project" value="InterPro"/>
</dbReference>
<dbReference type="PANTHER" id="PTHR30404:SF0">
    <property type="entry name" value="N-ACETYLMURAMOYL-L-ALANINE AMIDASE AMIC"/>
    <property type="match status" value="1"/>
</dbReference>
<dbReference type="Pfam" id="PF01520">
    <property type="entry name" value="Amidase_3"/>
    <property type="match status" value="1"/>
</dbReference>
<proteinExistence type="predicted"/>
<accession>A0A0S6U251</accession>
<dbReference type="InterPro" id="IPR050695">
    <property type="entry name" value="N-acetylmuramoyl_amidase_3"/>
</dbReference>